<gene>
    <name evidence="2" type="ORF">S12H4_59971</name>
</gene>
<feature type="non-terminal residue" evidence="2">
    <location>
        <position position="102"/>
    </location>
</feature>
<dbReference type="EMBL" id="BARW01039344">
    <property type="protein sequence ID" value="GAJ19719.1"/>
    <property type="molecule type" value="Genomic_DNA"/>
</dbReference>
<evidence type="ECO:0008006" key="3">
    <source>
        <dbReference type="Google" id="ProtNLM"/>
    </source>
</evidence>
<sequence>MNSDNRIPRLLGAAFLIVFVASILGGSLLNASIGSGSISDNLVNISNNLTLMRISILVELVTSIGIVVLAVLLYVVLQKQNKTIALVALGWWIAEAIILAVR</sequence>
<dbReference type="AlphaFoldDB" id="X1UQE2"/>
<proteinExistence type="predicted"/>
<feature type="transmembrane region" description="Helical" evidence="1">
    <location>
        <begin position="84"/>
        <end position="101"/>
    </location>
</feature>
<protein>
    <recommendedName>
        <fullName evidence="3">DUF4386 domain-containing protein</fullName>
    </recommendedName>
</protein>
<name>X1UQE2_9ZZZZ</name>
<evidence type="ECO:0000256" key="1">
    <source>
        <dbReference type="SAM" id="Phobius"/>
    </source>
</evidence>
<feature type="transmembrane region" description="Helical" evidence="1">
    <location>
        <begin position="54"/>
        <end position="77"/>
    </location>
</feature>
<keyword evidence="1" id="KW-0812">Transmembrane</keyword>
<keyword evidence="1" id="KW-1133">Transmembrane helix</keyword>
<dbReference type="InterPro" id="IPR025495">
    <property type="entry name" value="DUF4386"/>
</dbReference>
<accession>X1UQE2</accession>
<dbReference type="Pfam" id="PF14329">
    <property type="entry name" value="DUF4386"/>
    <property type="match status" value="1"/>
</dbReference>
<reference evidence="2" key="1">
    <citation type="journal article" date="2014" name="Front. Microbiol.">
        <title>High frequency of phylogenetically diverse reductive dehalogenase-homologous genes in deep subseafloor sedimentary metagenomes.</title>
        <authorList>
            <person name="Kawai M."/>
            <person name="Futagami T."/>
            <person name="Toyoda A."/>
            <person name="Takaki Y."/>
            <person name="Nishi S."/>
            <person name="Hori S."/>
            <person name="Arai W."/>
            <person name="Tsubouchi T."/>
            <person name="Morono Y."/>
            <person name="Uchiyama I."/>
            <person name="Ito T."/>
            <person name="Fujiyama A."/>
            <person name="Inagaki F."/>
            <person name="Takami H."/>
        </authorList>
    </citation>
    <scope>NUCLEOTIDE SEQUENCE</scope>
    <source>
        <strain evidence="2">Expedition CK06-06</strain>
    </source>
</reference>
<evidence type="ECO:0000313" key="2">
    <source>
        <dbReference type="EMBL" id="GAJ19719.1"/>
    </source>
</evidence>
<comment type="caution">
    <text evidence="2">The sequence shown here is derived from an EMBL/GenBank/DDBJ whole genome shotgun (WGS) entry which is preliminary data.</text>
</comment>
<feature type="transmembrane region" description="Helical" evidence="1">
    <location>
        <begin position="12"/>
        <end position="34"/>
    </location>
</feature>
<keyword evidence="1" id="KW-0472">Membrane</keyword>
<organism evidence="2">
    <name type="scientific">marine sediment metagenome</name>
    <dbReference type="NCBI Taxonomy" id="412755"/>
    <lineage>
        <taxon>unclassified sequences</taxon>
        <taxon>metagenomes</taxon>
        <taxon>ecological metagenomes</taxon>
    </lineage>
</organism>